<dbReference type="Proteomes" id="UP000095209">
    <property type="component" value="Unassembled WGS sequence"/>
</dbReference>
<proteinExistence type="inferred from homology"/>
<comment type="caution">
    <text evidence="4">The sequence shown here is derived from an EMBL/GenBank/DDBJ whole genome shotgun (WGS) entry which is preliminary data.</text>
</comment>
<dbReference type="InterPro" id="IPR054828">
    <property type="entry name" value="Vit_B12_bind_prot"/>
</dbReference>
<protein>
    <submittedName>
        <fullName evidence="4">Cobalamin-binding protein</fullName>
    </submittedName>
</protein>
<evidence type="ECO:0000259" key="3">
    <source>
        <dbReference type="PROSITE" id="PS50983"/>
    </source>
</evidence>
<dbReference type="AlphaFoldDB" id="A0A1E5LIV0"/>
<comment type="similarity">
    <text evidence="1">Belongs to the bacterial solute-binding protein 8 family.</text>
</comment>
<dbReference type="CDD" id="cd01144">
    <property type="entry name" value="BtuF"/>
    <property type="match status" value="1"/>
</dbReference>
<gene>
    <name evidence="4" type="ORF">BFG57_10110</name>
</gene>
<reference evidence="4 5" key="1">
    <citation type="submission" date="2016-08" db="EMBL/GenBank/DDBJ databases">
        <title>Genome of Bacillus solimangrovi GH2-4.</title>
        <authorList>
            <person name="Lim S."/>
            <person name="Kim B.-C."/>
        </authorList>
    </citation>
    <scope>NUCLEOTIDE SEQUENCE [LARGE SCALE GENOMIC DNA]</scope>
    <source>
        <strain evidence="4 5">GH2-4</strain>
    </source>
</reference>
<dbReference type="STRING" id="1305675.BFG57_10110"/>
<dbReference type="PANTHER" id="PTHR30535:SF34">
    <property type="entry name" value="MOLYBDATE-BINDING PROTEIN MOLA"/>
    <property type="match status" value="1"/>
</dbReference>
<evidence type="ECO:0000256" key="2">
    <source>
        <dbReference type="ARBA" id="ARBA00022729"/>
    </source>
</evidence>
<dbReference type="Gene3D" id="3.40.50.1980">
    <property type="entry name" value="Nitrogenase molybdenum iron protein domain"/>
    <property type="match status" value="2"/>
</dbReference>
<dbReference type="SUPFAM" id="SSF53807">
    <property type="entry name" value="Helical backbone' metal receptor"/>
    <property type="match status" value="1"/>
</dbReference>
<dbReference type="Pfam" id="PF01497">
    <property type="entry name" value="Peripla_BP_2"/>
    <property type="match status" value="1"/>
</dbReference>
<accession>A0A1E5LIV0</accession>
<dbReference type="EMBL" id="MJEH01000006">
    <property type="protein sequence ID" value="OEH93991.1"/>
    <property type="molecule type" value="Genomic_DNA"/>
</dbReference>
<dbReference type="PANTHER" id="PTHR30535">
    <property type="entry name" value="VITAMIN B12-BINDING PROTEIN"/>
    <property type="match status" value="1"/>
</dbReference>
<organism evidence="4 5">
    <name type="scientific">Bacillus solimangrovi</name>
    <dbReference type="NCBI Taxonomy" id="1305675"/>
    <lineage>
        <taxon>Bacteria</taxon>
        <taxon>Bacillati</taxon>
        <taxon>Bacillota</taxon>
        <taxon>Bacilli</taxon>
        <taxon>Bacillales</taxon>
        <taxon>Bacillaceae</taxon>
        <taxon>Bacillus</taxon>
    </lineage>
</organism>
<keyword evidence="5" id="KW-1185">Reference proteome</keyword>
<evidence type="ECO:0000313" key="4">
    <source>
        <dbReference type="EMBL" id="OEH93991.1"/>
    </source>
</evidence>
<dbReference type="InterPro" id="IPR050902">
    <property type="entry name" value="ABC_Transporter_SBP"/>
</dbReference>
<dbReference type="PROSITE" id="PS50983">
    <property type="entry name" value="FE_B12_PBP"/>
    <property type="match status" value="1"/>
</dbReference>
<keyword evidence="2" id="KW-0732">Signal</keyword>
<dbReference type="OrthoDB" id="9787772at2"/>
<evidence type="ECO:0000313" key="5">
    <source>
        <dbReference type="Proteomes" id="UP000095209"/>
    </source>
</evidence>
<dbReference type="RefSeq" id="WP_069715959.1">
    <property type="nucleotide sequence ID" value="NZ_MJEH01000006.1"/>
</dbReference>
<dbReference type="NCBIfam" id="NF038402">
    <property type="entry name" value="TroA_like"/>
    <property type="match status" value="1"/>
</dbReference>
<feature type="domain" description="Fe/B12 periplasmic-binding" evidence="3">
    <location>
        <begin position="2"/>
        <end position="257"/>
    </location>
</feature>
<sequence>MRIISICPSNTELAAYLGLTDQLIAVDDYSDWPEQVQTLPRVGKDLDIDMEKVASLQPDLVLASLSVPGMEKNIEGLKKRGIRYIILNPSTLNEIGNDLLTVGKHTNKEDRAKEVKAQYDAFLDKYRDKSAQVKDRPNLYWEWWPKPIFTPGKHNWLTEISELAGGQNLFASEDKDSVQTTWTDVFNREPDHICLAWVGISTDKIKPELIKQRPDWYKLNAVKEERIHVLEEPLYCRPSPRLLVGLTKLAHLLHPELFPHSEPHDPLLTQNKG</sequence>
<evidence type="ECO:0000256" key="1">
    <source>
        <dbReference type="ARBA" id="ARBA00008814"/>
    </source>
</evidence>
<name>A0A1E5LIV0_9BACI</name>
<dbReference type="InterPro" id="IPR002491">
    <property type="entry name" value="ABC_transptr_periplasmic_BD"/>
</dbReference>